<keyword evidence="9" id="KW-1185">Reference proteome</keyword>
<dbReference type="InterPro" id="IPR017853">
    <property type="entry name" value="GH"/>
</dbReference>
<dbReference type="GO" id="GO:0004553">
    <property type="term" value="F:hydrolase activity, hydrolyzing O-glycosyl compounds"/>
    <property type="evidence" value="ECO:0007669"/>
    <property type="project" value="InterPro"/>
</dbReference>
<gene>
    <name evidence="8" type="ORF">VP1G_05354</name>
</gene>
<dbReference type="InterPro" id="IPR006103">
    <property type="entry name" value="Glyco_hydro_2_cat"/>
</dbReference>
<dbReference type="SUPFAM" id="SSF49303">
    <property type="entry name" value="beta-Galactosidase/glucuronidase domain"/>
    <property type="match status" value="1"/>
</dbReference>
<proteinExistence type="inferred from homology"/>
<feature type="chain" id="PRO_5008266130" evidence="4">
    <location>
        <begin position="22"/>
        <end position="654"/>
    </location>
</feature>
<dbReference type="InterPro" id="IPR051913">
    <property type="entry name" value="GH2_Domain-Containing"/>
</dbReference>
<dbReference type="InterPro" id="IPR036156">
    <property type="entry name" value="Beta-gal/glucu_dom_sf"/>
</dbReference>
<feature type="domain" description="Glycoside hydrolase family 2 immunoglobulin-like beta-sandwich" evidence="5">
    <location>
        <begin position="247"/>
        <end position="335"/>
    </location>
</feature>
<dbReference type="SUPFAM" id="SSF51445">
    <property type="entry name" value="(Trans)glycosidases"/>
    <property type="match status" value="1"/>
</dbReference>
<feature type="domain" description="Glycosyl hydrolases family 2 sugar binding" evidence="7">
    <location>
        <begin position="134"/>
        <end position="214"/>
    </location>
</feature>
<dbReference type="Pfam" id="PF02837">
    <property type="entry name" value="Glyco_hydro_2_N"/>
    <property type="match status" value="1"/>
</dbReference>
<dbReference type="Gene3D" id="3.20.20.80">
    <property type="entry name" value="Glycosidases"/>
    <property type="match status" value="1"/>
</dbReference>
<feature type="domain" description="Glycoside hydrolase family 2 catalytic" evidence="6">
    <location>
        <begin position="376"/>
        <end position="499"/>
    </location>
</feature>
<dbReference type="EMBL" id="KN714708">
    <property type="protein sequence ID" value="KUI58081.1"/>
    <property type="molecule type" value="Genomic_DNA"/>
</dbReference>
<dbReference type="Pfam" id="PF00703">
    <property type="entry name" value="Glyco_hydro_2"/>
    <property type="match status" value="1"/>
</dbReference>
<dbReference type="Pfam" id="PF02836">
    <property type="entry name" value="Glyco_hydro_2_C"/>
    <property type="match status" value="1"/>
</dbReference>
<reference evidence="9" key="1">
    <citation type="submission" date="2014-12" db="EMBL/GenBank/DDBJ databases">
        <title>Genome Sequence of Valsa Canker Pathogens Uncovers a Specific Adaption of Colonization on Woody Bark.</title>
        <authorList>
            <person name="Yin Z."/>
            <person name="Liu H."/>
            <person name="Gao X."/>
            <person name="Li Z."/>
            <person name="Song N."/>
            <person name="Ke X."/>
            <person name="Dai Q."/>
            <person name="Wu Y."/>
            <person name="Sun Y."/>
            <person name="Xu J.-R."/>
            <person name="Kang Z.K."/>
            <person name="Wang L."/>
            <person name="Huang L."/>
        </authorList>
    </citation>
    <scope>NUCLEOTIDE SEQUENCE [LARGE SCALE GENOMIC DNA]</scope>
    <source>
        <strain evidence="9">SXYL134</strain>
    </source>
</reference>
<organism evidence="8 9">
    <name type="scientific">Cytospora mali</name>
    <name type="common">Apple Valsa canker fungus</name>
    <name type="synonym">Valsa mali</name>
    <dbReference type="NCBI Taxonomy" id="578113"/>
    <lineage>
        <taxon>Eukaryota</taxon>
        <taxon>Fungi</taxon>
        <taxon>Dikarya</taxon>
        <taxon>Ascomycota</taxon>
        <taxon>Pezizomycotina</taxon>
        <taxon>Sordariomycetes</taxon>
        <taxon>Sordariomycetidae</taxon>
        <taxon>Diaporthales</taxon>
        <taxon>Cytosporaceae</taxon>
        <taxon>Cytospora</taxon>
    </lineage>
</organism>
<dbReference type="OrthoDB" id="408320at2759"/>
<evidence type="ECO:0000256" key="2">
    <source>
        <dbReference type="ARBA" id="ARBA00022801"/>
    </source>
</evidence>
<dbReference type="InterPro" id="IPR008979">
    <property type="entry name" value="Galactose-bd-like_sf"/>
</dbReference>
<accession>A0A194V2K1</accession>
<dbReference type="InterPro" id="IPR006104">
    <property type="entry name" value="Glyco_hydro_2_N"/>
</dbReference>
<protein>
    <submittedName>
        <fullName evidence="8">Beta-galactosidase</fullName>
    </submittedName>
</protein>
<keyword evidence="2" id="KW-0378">Hydrolase</keyword>
<name>A0A194V2K1_CYTMA</name>
<evidence type="ECO:0000256" key="1">
    <source>
        <dbReference type="ARBA" id="ARBA00007401"/>
    </source>
</evidence>
<keyword evidence="3" id="KW-0326">Glycosidase</keyword>
<sequence length="654" mass="73463">MYTRVFQTLWLLIVITKCSLATSTAPFENTAITLGRGRHNTSTVNSAVPYKLQIPPLDTPWTHQVGLNPWPEHPRPQLKRDRWLSLNGIWTYQSAGDATSVTDVDIPPSPFKYETLIPSCIESAISGLQVLDTTAMWFATTFEIPLSWDDQNVLLNFEAVDYESTVFINGIRAGFHRGGYSRNTIDVTDLVRMEVTNEVKVFVFDPTDEPGYVIPIGKQTKKPDHIFYRPCSGIWQTVWLESAPAIHISKLDVKAAADGSVVVNVHSSNNNTGLPVIMTIDDQDGGPTAVQTGTSGKPFTFTVPFAQTWSPDSPILYNMSVTMADDQVTSYTGFRTVSRGDVGGVERPLLNEEFVFQFATLDQGFWPDGIYLAPTYEAMVFDLKVLKGLGFNTVRKHIKFEPDLFYYACDKMGLMIIQDMPSMSPRVPLPNDAQQAEFERQLEVLVNEHLSYPSIITWVIYNEGWGQILTPPYPEFAIADRIRRIDGTRLIDATSGWHDHGAGDFSDNHHYASPQCGTPFYSVQSIPYDETRVGIQGEFGGIGMNASIEHLWNVQEAIDMINLTYELNVDLQSFNYRAHDLFTEYREQIELFDCSAGVWTQTTDVEGEVNGLLTYDRRVVRPDVVQWQDDIQSLYDTAAGRGGFDGSKLSTERL</sequence>
<dbReference type="SUPFAM" id="SSF49785">
    <property type="entry name" value="Galactose-binding domain-like"/>
    <property type="match status" value="1"/>
</dbReference>
<dbReference type="InterPro" id="IPR013783">
    <property type="entry name" value="Ig-like_fold"/>
</dbReference>
<comment type="similarity">
    <text evidence="1">Belongs to the glycosyl hydrolase 2 family.</text>
</comment>
<dbReference type="Gene3D" id="2.60.120.260">
    <property type="entry name" value="Galactose-binding domain-like"/>
    <property type="match status" value="1"/>
</dbReference>
<dbReference type="PANTHER" id="PTHR42732">
    <property type="entry name" value="BETA-GALACTOSIDASE"/>
    <property type="match status" value="1"/>
</dbReference>
<evidence type="ECO:0000259" key="6">
    <source>
        <dbReference type="Pfam" id="PF02836"/>
    </source>
</evidence>
<dbReference type="Proteomes" id="UP000078576">
    <property type="component" value="Unassembled WGS sequence"/>
</dbReference>
<dbReference type="STRING" id="694573.A0A194V2K1"/>
<dbReference type="InterPro" id="IPR006102">
    <property type="entry name" value="Ig-like_GH2"/>
</dbReference>
<dbReference type="PANTHER" id="PTHR42732:SF2">
    <property type="entry name" value="BETA-MANNOSIDASE"/>
    <property type="match status" value="1"/>
</dbReference>
<keyword evidence="4" id="KW-0732">Signal</keyword>
<dbReference type="GO" id="GO:0005975">
    <property type="term" value="P:carbohydrate metabolic process"/>
    <property type="evidence" value="ECO:0007669"/>
    <property type="project" value="InterPro"/>
</dbReference>
<dbReference type="Gene3D" id="2.60.40.10">
    <property type="entry name" value="Immunoglobulins"/>
    <property type="match status" value="1"/>
</dbReference>
<evidence type="ECO:0000256" key="3">
    <source>
        <dbReference type="ARBA" id="ARBA00023295"/>
    </source>
</evidence>
<feature type="signal peptide" evidence="4">
    <location>
        <begin position="1"/>
        <end position="21"/>
    </location>
</feature>
<evidence type="ECO:0000256" key="4">
    <source>
        <dbReference type="SAM" id="SignalP"/>
    </source>
</evidence>
<evidence type="ECO:0000259" key="7">
    <source>
        <dbReference type="Pfam" id="PF02837"/>
    </source>
</evidence>
<evidence type="ECO:0000259" key="5">
    <source>
        <dbReference type="Pfam" id="PF00703"/>
    </source>
</evidence>
<dbReference type="AlphaFoldDB" id="A0A194V2K1"/>
<evidence type="ECO:0000313" key="8">
    <source>
        <dbReference type="EMBL" id="KUI58081.1"/>
    </source>
</evidence>
<evidence type="ECO:0000313" key="9">
    <source>
        <dbReference type="Proteomes" id="UP000078576"/>
    </source>
</evidence>